<protein>
    <submittedName>
        <fullName evidence="1">Uncharacterized protein</fullName>
    </submittedName>
</protein>
<gene>
    <name evidence="1" type="ORF">FC50_GL000920</name>
</gene>
<dbReference type="EMBL" id="AZFJ01000045">
    <property type="protein sequence ID" value="KRL86400.1"/>
    <property type="molecule type" value="Genomic_DNA"/>
</dbReference>
<comment type="caution">
    <text evidence="1">The sequence shown here is derived from an EMBL/GenBank/DDBJ whole genome shotgun (WGS) entry which is preliminary data.</text>
</comment>
<dbReference type="STRING" id="1423783.FC50_GL000920"/>
<evidence type="ECO:0000313" key="2">
    <source>
        <dbReference type="Proteomes" id="UP000051922"/>
    </source>
</evidence>
<dbReference type="AlphaFoldDB" id="A0A0R1TYU2"/>
<dbReference type="Proteomes" id="UP000051922">
    <property type="component" value="Unassembled WGS sequence"/>
</dbReference>
<proteinExistence type="predicted"/>
<sequence>MNGTLKEVTTMDATIEIDETEAKELLYRAALAKMSTEQADEILNDMLPQRLMTQAELAKEVLHVSPGNTRAIEGYIYQPGFPHVVQEGRGEGKRNTWKYYRPAVQKWLREHQEEA</sequence>
<dbReference type="PATRIC" id="fig|1423783.4.peg.950"/>
<name>A0A0R1TYU2_9LACO</name>
<keyword evidence="2" id="KW-1185">Reference proteome</keyword>
<organism evidence="1 2">
    <name type="scientific">Lacticaseibacillus pantheris DSM 15945 = JCM 12539 = NBRC 106106</name>
    <dbReference type="NCBI Taxonomy" id="1423783"/>
    <lineage>
        <taxon>Bacteria</taxon>
        <taxon>Bacillati</taxon>
        <taxon>Bacillota</taxon>
        <taxon>Bacilli</taxon>
        <taxon>Lactobacillales</taxon>
        <taxon>Lactobacillaceae</taxon>
        <taxon>Lacticaseibacillus</taxon>
    </lineage>
</organism>
<reference evidence="1 2" key="1">
    <citation type="journal article" date="2015" name="Genome Announc.">
        <title>Expanding the biotechnology potential of lactobacilli through comparative genomics of 213 strains and associated genera.</title>
        <authorList>
            <person name="Sun Z."/>
            <person name="Harris H.M."/>
            <person name="McCann A."/>
            <person name="Guo C."/>
            <person name="Argimon S."/>
            <person name="Zhang W."/>
            <person name="Yang X."/>
            <person name="Jeffery I.B."/>
            <person name="Cooney J.C."/>
            <person name="Kagawa T.F."/>
            <person name="Liu W."/>
            <person name="Song Y."/>
            <person name="Salvetti E."/>
            <person name="Wrobel A."/>
            <person name="Rasinkangas P."/>
            <person name="Parkhill J."/>
            <person name="Rea M.C."/>
            <person name="O'Sullivan O."/>
            <person name="Ritari J."/>
            <person name="Douillard F.P."/>
            <person name="Paul Ross R."/>
            <person name="Yang R."/>
            <person name="Briner A.E."/>
            <person name="Felis G.E."/>
            <person name="de Vos W.M."/>
            <person name="Barrangou R."/>
            <person name="Klaenhammer T.R."/>
            <person name="Caufield P.W."/>
            <person name="Cui Y."/>
            <person name="Zhang H."/>
            <person name="O'Toole P.W."/>
        </authorList>
    </citation>
    <scope>NUCLEOTIDE SEQUENCE [LARGE SCALE GENOMIC DNA]</scope>
    <source>
        <strain evidence="1 2">DSM 15945</strain>
    </source>
</reference>
<evidence type="ECO:0000313" key="1">
    <source>
        <dbReference type="EMBL" id="KRL86400.1"/>
    </source>
</evidence>
<accession>A0A0R1TYU2</accession>